<evidence type="ECO:0000313" key="1">
    <source>
        <dbReference type="EMBL" id="VVN21630.1"/>
    </source>
</evidence>
<evidence type="ECO:0000313" key="2">
    <source>
        <dbReference type="Proteomes" id="UP000326953"/>
    </source>
</evidence>
<reference evidence="1 2" key="1">
    <citation type="submission" date="2019-09" db="EMBL/GenBank/DDBJ databases">
        <authorList>
            <person name="Chandra G."/>
            <person name="Truman W A."/>
        </authorList>
    </citation>
    <scope>NUCLEOTIDE SEQUENCE [LARGE SCALE GENOMIC DNA]</scope>
    <source>
        <strain evidence="1">PS662</strain>
    </source>
</reference>
<name>A0A5E6VYZ0_PSEFL</name>
<dbReference type="Proteomes" id="UP000326953">
    <property type="component" value="Unassembled WGS sequence"/>
</dbReference>
<sequence>MGDIGGSVDVLAVVVKVNIVEEVVLDGKMKREADRLLAHIAQADSMIIAVKAGARADGFVLGMETVGALRSGDAENLYMIFEAALEKRLKELAPG</sequence>
<gene>
    <name evidence="1" type="ORF">PS662_04398</name>
</gene>
<organism evidence="1 2">
    <name type="scientific">Pseudomonas fluorescens</name>
    <dbReference type="NCBI Taxonomy" id="294"/>
    <lineage>
        <taxon>Bacteria</taxon>
        <taxon>Pseudomonadati</taxon>
        <taxon>Pseudomonadota</taxon>
        <taxon>Gammaproteobacteria</taxon>
        <taxon>Pseudomonadales</taxon>
        <taxon>Pseudomonadaceae</taxon>
        <taxon>Pseudomonas</taxon>
    </lineage>
</organism>
<dbReference type="EMBL" id="CABVHK010000015">
    <property type="protein sequence ID" value="VVN21630.1"/>
    <property type="molecule type" value="Genomic_DNA"/>
</dbReference>
<proteinExistence type="predicted"/>
<accession>A0A5E6VYZ0</accession>
<protein>
    <submittedName>
        <fullName evidence="1">Uncharacterized protein</fullName>
    </submittedName>
</protein>
<dbReference type="AlphaFoldDB" id="A0A5E6VYZ0"/>